<dbReference type="AlphaFoldDB" id="A0A069QII5"/>
<dbReference type="Pfam" id="PF00160">
    <property type="entry name" value="Pro_isomerase"/>
    <property type="match status" value="1"/>
</dbReference>
<dbReference type="PRINTS" id="PR00153">
    <property type="entry name" value="CSAPPISMRASE"/>
</dbReference>
<comment type="caution">
    <text evidence="7">The sequence shown here is derived from an EMBL/GenBank/DDBJ whole genome shotgun (WGS) entry which is preliminary data.</text>
</comment>
<protein>
    <recommendedName>
        <fullName evidence="5">Peptidyl-prolyl cis-trans isomerase</fullName>
        <shortName evidence="5">PPIase</shortName>
        <ecNumber evidence="5">5.2.1.8</ecNumber>
    </recommendedName>
</protein>
<sequence>MKKILFALLLAMFNMVAMAQTQADTIRHQVLFETNMGTIRVVLYNETPKHRDNFLRLVKSGYYNGTLFHRVIENFMIQGGDSTSRHAAFGEPAGGYAPDYTVPAEIVFPMYYHKRGALAAAREGDDVNPKWESSSAQFYIVYGKRMTDYQLDAVQAKLDLKTNGNVKLTPEQRETYFKKGGTPHLDGTYTVFGEVVEGMDVVEKIQKTPCDDNNRPFEDMKIIKAVVVK</sequence>
<feature type="chain" id="PRO_5006512253" description="Peptidyl-prolyl cis-trans isomerase" evidence="5">
    <location>
        <begin position="20"/>
        <end position="229"/>
    </location>
</feature>
<evidence type="ECO:0000256" key="3">
    <source>
        <dbReference type="ARBA" id="ARBA00023110"/>
    </source>
</evidence>
<accession>A0A069QII5</accession>
<dbReference type="Gene3D" id="2.40.100.10">
    <property type="entry name" value="Cyclophilin-like"/>
    <property type="match status" value="1"/>
</dbReference>
<dbReference type="Proteomes" id="UP000027442">
    <property type="component" value="Unassembled WGS sequence"/>
</dbReference>
<evidence type="ECO:0000313" key="8">
    <source>
        <dbReference type="Proteomes" id="UP000027442"/>
    </source>
</evidence>
<evidence type="ECO:0000256" key="2">
    <source>
        <dbReference type="ARBA" id="ARBA00007365"/>
    </source>
</evidence>
<dbReference type="GO" id="GO:0003755">
    <property type="term" value="F:peptidyl-prolyl cis-trans isomerase activity"/>
    <property type="evidence" value="ECO:0007669"/>
    <property type="project" value="UniProtKB-UniRule"/>
</dbReference>
<evidence type="ECO:0000256" key="1">
    <source>
        <dbReference type="ARBA" id="ARBA00002388"/>
    </source>
</evidence>
<dbReference type="SUPFAM" id="SSF50891">
    <property type="entry name" value="Cyclophilin-like"/>
    <property type="match status" value="1"/>
</dbReference>
<evidence type="ECO:0000313" key="7">
    <source>
        <dbReference type="EMBL" id="KDR51874.1"/>
    </source>
</evidence>
<keyword evidence="8" id="KW-1185">Reference proteome</keyword>
<evidence type="ECO:0000259" key="6">
    <source>
        <dbReference type="PROSITE" id="PS50072"/>
    </source>
</evidence>
<dbReference type="EC" id="5.2.1.8" evidence="5"/>
<reference evidence="7 8" key="1">
    <citation type="submission" date="2013-08" db="EMBL/GenBank/DDBJ databases">
        <authorList>
            <person name="Weinstock G."/>
            <person name="Sodergren E."/>
            <person name="Wylie T."/>
            <person name="Fulton L."/>
            <person name="Fulton R."/>
            <person name="Fronick C."/>
            <person name="O'Laughlin M."/>
            <person name="Godfrey J."/>
            <person name="Miner T."/>
            <person name="Herter B."/>
            <person name="Appelbaum E."/>
            <person name="Cordes M."/>
            <person name="Lek S."/>
            <person name="Wollam A."/>
            <person name="Pepin K.H."/>
            <person name="Palsikar V.B."/>
            <person name="Mitreva M."/>
            <person name="Wilson R.K."/>
        </authorList>
    </citation>
    <scope>NUCLEOTIDE SEQUENCE [LARGE SCALE GENOMIC DNA]</scope>
    <source>
        <strain evidence="7 8">ATCC 15930</strain>
    </source>
</reference>
<dbReference type="PROSITE" id="PS00170">
    <property type="entry name" value="CSA_PPIASE_1"/>
    <property type="match status" value="1"/>
</dbReference>
<dbReference type="HOGENOM" id="CLU_012062_16_0_10"/>
<dbReference type="InterPro" id="IPR044666">
    <property type="entry name" value="Cyclophilin_A-like"/>
</dbReference>
<dbReference type="InterPro" id="IPR002130">
    <property type="entry name" value="Cyclophilin-type_PPIase_dom"/>
</dbReference>
<dbReference type="RefSeq" id="WP_018967809.1">
    <property type="nucleotide sequence ID" value="NZ_KB899217.1"/>
</dbReference>
<feature type="domain" description="PPIase cyclophilin-type" evidence="6">
    <location>
        <begin position="26"/>
        <end position="227"/>
    </location>
</feature>
<comment type="function">
    <text evidence="1 5">PPIases accelerate the folding of proteins. It catalyzes the cis-trans isomerization of proline imidic peptide bonds in oligopeptides.</text>
</comment>
<comment type="catalytic activity">
    <reaction evidence="5">
        <text>[protein]-peptidylproline (omega=180) = [protein]-peptidylproline (omega=0)</text>
        <dbReference type="Rhea" id="RHEA:16237"/>
        <dbReference type="Rhea" id="RHEA-COMP:10747"/>
        <dbReference type="Rhea" id="RHEA-COMP:10748"/>
        <dbReference type="ChEBI" id="CHEBI:83833"/>
        <dbReference type="ChEBI" id="CHEBI:83834"/>
        <dbReference type="EC" id="5.2.1.8"/>
    </reaction>
</comment>
<dbReference type="EMBL" id="JNGW01000089">
    <property type="protein sequence ID" value="KDR51874.1"/>
    <property type="molecule type" value="Genomic_DNA"/>
</dbReference>
<comment type="similarity">
    <text evidence="2 5">Belongs to the cyclophilin-type PPIase family.</text>
</comment>
<proteinExistence type="inferred from homology"/>
<keyword evidence="4 5" id="KW-0413">Isomerase</keyword>
<dbReference type="InterPro" id="IPR029000">
    <property type="entry name" value="Cyclophilin-like_dom_sf"/>
</dbReference>
<dbReference type="GO" id="GO:0006457">
    <property type="term" value="P:protein folding"/>
    <property type="evidence" value="ECO:0007669"/>
    <property type="project" value="InterPro"/>
</dbReference>
<name>A0A069QII5_HOYLO</name>
<dbReference type="eggNOG" id="COG0652">
    <property type="taxonomic scope" value="Bacteria"/>
</dbReference>
<evidence type="ECO:0000256" key="4">
    <source>
        <dbReference type="ARBA" id="ARBA00023235"/>
    </source>
</evidence>
<dbReference type="InterPro" id="IPR024936">
    <property type="entry name" value="Cyclophilin-type_PPIase"/>
</dbReference>
<feature type="signal peptide" evidence="5">
    <location>
        <begin position="1"/>
        <end position="19"/>
    </location>
</feature>
<keyword evidence="3 5" id="KW-0697">Rotamase</keyword>
<dbReference type="PANTHER" id="PTHR45625">
    <property type="entry name" value="PEPTIDYL-PROLYL CIS-TRANS ISOMERASE-RELATED"/>
    <property type="match status" value="1"/>
</dbReference>
<keyword evidence="5" id="KW-0732">Signal</keyword>
<dbReference type="InterPro" id="IPR020892">
    <property type="entry name" value="Cyclophilin-type_PPIase_CS"/>
</dbReference>
<evidence type="ECO:0000256" key="5">
    <source>
        <dbReference type="RuleBase" id="RU363019"/>
    </source>
</evidence>
<dbReference type="PATRIC" id="fig|1122985.7.peg.2162"/>
<dbReference type="PANTHER" id="PTHR45625:SF4">
    <property type="entry name" value="PEPTIDYLPROLYL ISOMERASE DOMAIN AND WD REPEAT-CONTAINING PROTEIN 1"/>
    <property type="match status" value="1"/>
</dbReference>
<dbReference type="PROSITE" id="PS50072">
    <property type="entry name" value="CSA_PPIASE_2"/>
    <property type="match status" value="1"/>
</dbReference>
<organism evidence="7 8">
    <name type="scientific">Hoylesella loescheii DSM 19665 = JCM 12249 = ATCC 15930</name>
    <dbReference type="NCBI Taxonomy" id="1122985"/>
    <lineage>
        <taxon>Bacteria</taxon>
        <taxon>Pseudomonadati</taxon>
        <taxon>Bacteroidota</taxon>
        <taxon>Bacteroidia</taxon>
        <taxon>Bacteroidales</taxon>
        <taxon>Prevotellaceae</taxon>
        <taxon>Hoylesella</taxon>
    </lineage>
</organism>
<dbReference type="CDD" id="cd00317">
    <property type="entry name" value="cyclophilin"/>
    <property type="match status" value="1"/>
</dbReference>
<dbReference type="PIRSF" id="PIRSF001467">
    <property type="entry name" value="Peptidylpro_ismrse"/>
    <property type="match status" value="1"/>
</dbReference>
<gene>
    <name evidence="7" type="ORF">HMPREF1991_02085</name>
</gene>